<comment type="caution">
    <text evidence="1">The sequence shown here is derived from an EMBL/GenBank/DDBJ whole genome shotgun (WGS) entry which is preliminary data.</text>
</comment>
<dbReference type="EMBL" id="JAEAOA010000786">
    <property type="protein sequence ID" value="KAK3605171.1"/>
    <property type="molecule type" value="Genomic_DNA"/>
</dbReference>
<reference evidence="1" key="1">
    <citation type="journal article" date="2021" name="Genome Biol. Evol.">
        <title>A High-Quality Reference Genome for a Parasitic Bivalve with Doubly Uniparental Inheritance (Bivalvia: Unionida).</title>
        <authorList>
            <person name="Smith C.H."/>
        </authorList>
    </citation>
    <scope>NUCLEOTIDE SEQUENCE</scope>
    <source>
        <strain evidence="1">CHS0354</strain>
    </source>
</reference>
<dbReference type="Proteomes" id="UP001195483">
    <property type="component" value="Unassembled WGS sequence"/>
</dbReference>
<dbReference type="AlphaFoldDB" id="A0AAE0T7N2"/>
<sequence>MQTVPTVHVIVFTAVRVEAKPNELACPKTVNSSIIFDPDNCCQPKQTHDSIIPYPISTLRSVCSGQTQCQSSLAEREVNFSINGDRTDSKLVTFNRTDLLSSNFEQ</sequence>
<keyword evidence="2" id="KW-1185">Reference proteome</keyword>
<organism evidence="1 2">
    <name type="scientific">Potamilus streckersoni</name>
    <dbReference type="NCBI Taxonomy" id="2493646"/>
    <lineage>
        <taxon>Eukaryota</taxon>
        <taxon>Metazoa</taxon>
        <taxon>Spiralia</taxon>
        <taxon>Lophotrochozoa</taxon>
        <taxon>Mollusca</taxon>
        <taxon>Bivalvia</taxon>
        <taxon>Autobranchia</taxon>
        <taxon>Heteroconchia</taxon>
        <taxon>Palaeoheterodonta</taxon>
        <taxon>Unionida</taxon>
        <taxon>Unionoidea</taxon>
        <taxon>Unionidae</taxon>
        <taxon>Ambleminae</taxon>
        <taxon>Lampsilini</taxon>
        <taxon>Potamilus</taxon>
    </lineage>
</organism>
<name>A0AAE0T7N2_9BIVA</name>
<proteinExistence type="predicted"/>
<evidence type="ECO:0000313" key="2">
    <source>
        <dbReference type="Proteomes" id="UP001195483"/>
    </source>
</evidence>
<reference evidence="1" key="3">
    <citation type="submission" date="2023-05" db="EMBL/GenBank/DDBJ databases">
        <authorList>
            <person name="Smith C.H."/>
        </authorList>
    </citation>
    <scope>NUCLEOTIDE SEQUENCE</scope>
    <source>
        <strain evidence="1">CHS0354</strain>
        <tissue evidence="1">Mantle</tissue>
    </source>
</reference>
<gene>
    <name evidence="1" type="ORF">CHS0354_012976</name>
</gene>
<accession>A0AAE0T7N2</accession>
<reference evidence="1" key="2">
    <citation type="journal article" date="2021" name="Genome Biol. Evol.">
        <title>Developing a high-quality reference genome for a parasitic bivalve with doubly uniparental inheritance (Bivalvia: Unionida).</title>
        <authorList>
            <person name="Smith C.H."/>
        </authorList>
    </citation>
    <scope>NUCLEOTIDE SEQUENCE</scope>
    <source>
        <strain evidence="1">CHS0354</strain>
        <tissue evidence="1">Mantle</tissue>
    </source>
</reference>
<protein>
    <submittedName>
        <fullName evidence="1">Uncharacterized protein</fullName>
    </submittedName>
</protein>
<evidence type="ECO:0000313" key="1">
    <source>
        <dbReference type="EMBL" id="KAK3605171.1"/>
    </source>
</evidence>